<dbReference type="InParanoid" id="G0V537"/>
<name>G0V537_NAUCA</name>
<evidence type="ECO:0000256" key="2">
    <source>
        <dbReference type="SAM" id="Phobius"/>
    </source>
</evidence>
<dbReference type="EMBL" id="HE576752">
    <property type="protein sequence ID" value="CCC66573.1"/>
    <property type="molecule type" value="Genomic_DNA"/>
</dbReference>
<gene>
    <name evidence="3" type="primary">NCAS0A00120</name>
    <name evidence="3" type="ordered locus">NCAS_0A00120</name>
</gene>
<feature type="transmembrane region" description="Helical" evidence="2">
    <location>
        <begin position="181"/>
        <end position="200"/>
    </location>
</feature>
<evidence type="ECO:0000256" key="1">
    <source>
        <dbReference type="SAM" id="MobiDB-lite"/>
    </source>
</evidence>
<feature type="transmembrane region" description="Helical" evidence="2">
    <location>
        <begin position="116"/>
        <end position="134"/>
    </location>
</feature>
<keyword evidence="2" id="KW-0472">Membrane</keyword>
<evidence type="ECO:0000313" key="3">
    <source>
        <dbReference type="EMBL" id="CCC66573.1"/>
    </source>
</evidence>
<dbReference type="HOGENOM" id="CLU_094299_0_0_1"/>
<feature type="region of interest" description="Disordered" evidence="1">
    <location>
        <begin position="1"/>
        <end position="92"/>
    </location>
</feature>
<dbReference type="KEGG" id="ncs:NCAS_0A00120"/>
<feature type="transmembrane region" description="Helical" evidence="2">
    <location>
        <begin position="146"/>
        <end position="165"/>
    </location>
</feature>
<keyword evidence="2" id="KW-0812">Transmembrane</keyword>
<keyword evidence="4" id="KW-1185">Reference proteome</keyword>
<sequence>MSDTNLQKSQEIDKSANNSGDSFELSNLQPPLSLSGIVNSPPPKSSTSSTKNSHSSLSSSSPSSHSASLQPLLQSSQSPLPPPSSAHSQSQPSNLSWKEFFMHRANMLMSSDEAALIRYEIYMFIFFIEIVLWCSNLKGHHLPSNISLISLGYQTILLLKYTIILCGRTNNLDAVSFTFKWLHYFVVIVGLAFVSVYYEINITVIKD</sequence>
<feature type="compositionally biased region" description="Low complexity" evidence="1">
    <location>
        <begin position="45"/>
        <end position="78"/>
    </location>
</feature>
<reference key="2">
    <citation type="submission" date="2011-08" db="EMBL/GenBank/DDBJ databases">
        <title>Genome sequence of Naumovozyma castellii.</title>
        <authorList>
            <person name="Gordon J.L."/>
            <person name="Armisen D."/>
            <person name="Proux-Wera E."/>
            <person name="OhEigeartaigh S.S."/>
            <person name="Byrne K.P."/>
            <person name="Wolfe K.H."/>
        </authorList>
    </citation>
    <scope>NUCLEOTIDE SEQUENCE</scope>
    <source>
        <strain>Type strain:CBS 4309</strain>
    </source>
</reference>
<dbReference type="Proteomes" id="UP000001640">
    <property type="component" value="Chromosome 1"/>
</dbReference>
<proteinExistence type="predicted"/>
<dbReference type="RefSeq" id="XP_003672963.1">
    <property type="nucleotide sequence ID" value="XM_003672915.1"/>
</dbReference>
<evidence type="ECO:0000313" key="4">
    <source>
        <dbReference type="Proteomes" id="UP000001640"/>
    </source>
</evidence>
<keyword evidence="2" id="KW-1133">Transmembrane helix</keyword>
<accession>G0V537</accession>
<organism evidence="3 4">
    <name type="scientific">Naumovozyma castellii</name>
    <name type="common">Yeast</name>
    <name type="synonym">Saccharomyces castellii</name>
    <dbReference type="NCBI Taxonomy" id="27288"/>
    <lineage>
        <taxon>Eukaryota</taxon>
        <taxon>Fungi</taxon>
        <taxon>Dikarya</taxon>
        <taxon>Ascomycota</taxon>
        <taxon>Saccharomycotina</taxon>
        <taxon>Saccharomycetes</taxon>
        <taxon>Saccharomycetales</taxon>
        <taxon>Saccharomycetaceae</taxon>
        <taxon>Naumovozyma</taxon>
    </lineage>
</organism>
<reference evidence="3 4" key="1">
    <citation type="journal article" date="2011" name="Proc. Natl. Acad. Sci. U.S.A.">
        <title>Evolutionary erosion of yeast sex chromosomes by mating-type switching accidents.</title>
        <authorList>
            <person name="Gordon J.L."/>
            <person name="Armisen D."/>
            <person name="Proux-Wera E."/>
            <person name="Oheigeartaigh S.S."/>
            <person name="Byrne K.P."/>
            <person name="Wolfe K.H."/>
        </authorList>
    </citation>
    <scope>NUCLEOTIDE SEQUENCE [LARGE SCALE GENOMIC DNA]</scope>
    <source>
        <strain evidence="4">ATCC 76901 / BCRC 22586 / CBS 4309 / NBRC 1992 / NRRL Y-12630</strain>
    </source>
</reference>
<protein>
    <submittedName>
        <fullName evidence="3">Uncharacterized protein</fullName>
    </submittedName>
</protein>
<dbReference type="GeneID" id="96900061"/>
<feature type="compositionally biased region" description="Polar residues" evidence="1">
    <location>
        <begin position="1"/>
        <end position="38"/>
    </location>
</feature>
<dbReference type="AlphaFoldDB" id="G0V537"/>